<dbReference type="Proteomes" id="UP000642265">
    <property type="component" value="Unassembled WGS sequence"/>
</dbReference>
<dbReference type="EMBL" id="JACZKO010000063">
    <property type="protein sequence ID" value="MBE0563643.1"/>
    <property type="molecule type" value="Genomic_DNA"/>
</dbReference>
<dbReference type="Gene3D" id="3.30.420.10">
    <property type="entry name" value="Ribonuclease H-like superfamily/Ribonuclease H"/>
    <property type="match status" value="1"/>
</dbReference>
<dbReference type="InterPro" id="IPR036397">
    <property type="entry name" value="RNaseH_sf"/>
</dbReference>
<evidence type="ECO:0000313" key="1">
    <source>
        <dbReference type="EMBL" id="MBE0563643.1"/>
    </source>
</evidence>
<reference evidence="1" key="2">
    <citation type="submission" date="2020-10" db="EMBL/GenBank/DDBJ databases">
        <title>Enrichment of novel Verrucomicrobia, Bacteroidetes and Krumholzibacteria in an oxygen-limited, methane- and iron-fed bioreactor inoculated with Bothnian Sea sediments.</title>
        <authorList>
            <person name="Martins P.D."/>
            <person name="de Jong A."/>
            <person name="Lenstra W.K."/>
            <person name="van Helmond N.A.G.M."/>
            <person name="Slomp C.P."/>
            <person name="Jetten M.S.M."/>
            <person name="Welte C.U."/>
            <person name="Rasigraf O."/>
        </authorList>
    </citation>
    <scope>NUCLEOTIDE SEQUENCE</scope>
    <source>
        <strain evidence="1">MAG47</strain>
    </source>
</reference>
<protein>
    <submittedName>
        <fullName evidence="1">Uncharacterized protein</fullName>
    </submittedName>
</protein>
<dbReference type="InterPro" id="IPR012337">
    <property type="entry name" value="RNaseH-like_sf"/>
</dbReference>
<comment type="caution">
    <text evidence="1">The sequence shown here is derived from an EMBL/GenBank/DDBJ whole genome shotgun (WGS) entry which is preliminary data.</text>
</comment>
<organism evidence="1 2">
    <name type="scientific">Brucella anthropi</name>
    <name type="common">Ochrobactrum anthropi</name>
    <dbReference type="NCBI Taxonomy" id="529"/>
    <lineage>
        <taxon>Bacteria</taxon>
        <taxon>Pseudomonadati</taxon>
        <taxon>Pseudomonadota</taxon>
        <taxon>Alphaproteobacteria</taxon>
        <taxon>Hyphomicrobiales</taxon>
        <taxon>Brucellaceae</taxon>
        <taxon>Brucella/Ochrobactrum group</taxon>
        <taxon>Brucella</taxon>
    </lineage>
</organism>
<dbReference type="SUPFAM" id="SSF53098">
    <property type="entry name" value="Ribonuclease H-like"/>
    <property type="match status" value="1"/>
</dbReference>
<accession>A0A8I0N8R2</accession>
<reference evidence="1" key="1">
    <citation type="submission" date="2020-09" db="EMBL/GenBank/DDBJ databases">
        <authorList>
            <person name="Dalcin Martins P."/>
        </authorList>
    </citation>
    <scope>NUCLEOTIDE SEQUENCE</scope>
    <source>
        <strain evidence="1">MAG47</strain>
    </source>
</reference>
<proteinExistence type="predicted"/>
<gene>
    <name evidence="1" type="ORF">IH622_22890</name>
</gene>
<evidence type="ECO:0000313" key="2">
    <source>
        <dbReference type="Proteomes" id="UP000642265"/>
    </source>
</evidence>
<name>A0A8I0N8R2_BRUAN</name>
<dbReference type="AlphaFoldDB" id="A0A8I0N8R2"/>
<sequence length="184" mass="19731">MKIPVLGMDPSLRSWGLAEATLDLETGVLTTPQLTLIQTVDPAGKQVRQNSKDLSLAEQLAGPVMSASRRAKVIFVEVPVGSQSARAMASYGVCVGVLGAVRALGIPLIEVTATESKLIMTNDRNATKRQMIDAAVGYYPEANWPLHQGKIPDKAEHVADAIASIHSGVRTPVFQNLMRLFAEV</sequence>
<dbReference type="GO" id="GO:0003676">
    <property type="term" value="F:nucleic acid binding"/>
    <property type="evidence" value="ECO:0007669"/>
    <property type="project" value="InterPro"/>
</dbReference>